<dbReference type="GO" id="GO:0005886">
    <property type="term" value="C:plasma membrane"/>
    <property type="evidence" value="ECO:0007669"/>
    <property type="project" value="UniProtKB-SubCell"/>
</dbReference>
<dbReference type="InParanoid" id="A0A251TV03"/>
<dbReference type="Proteomes" id="UP000215914">
    <property type="component" value="Chromosome 9"/>
</dbReference>
<evidence type="ECO:0000313" key="11">
    <source>
        <dbReference type="EMBL" id="KAF5790156.1"/>
    </source>
</evidence>
<comment type="similarity">
    <text evidence="2 8">Belongs to the Casparian strip membrane proteins (CASP) family.</text>
</comment>
<feature type="region of interest" description="Disordered" evidence="9">
    <location>
        <begin position="1"/>
        <end position="42"/>
    </location>
</feature>
<feature type="transmembrane region" description="Helical" evidence="8">
    <location>
        <begin position="167"/>
        <end position="188"/>
    </location>
</feature>
<reference evidence="11 13" key="1">
    <citation type="journal article" date="2017" name="Nature">
        <title>The sunflower genome provides insights into oil metabolism, flowering and Asterid evolution.</title>
        <authorList>
            <person name="Badouin H."/>
            <person name="Gouzy J."/>
            <person name="Grassa C.J."/>
            <person name="Murat F."/>
            <person name="Staton S.E."/>
            <person name="Cottret L."/>
            <person name="Lelandais-Briere C."/>
            <person name="Owens G.L."/>
            <person name="Carrere S."/>
            <person name="Mayjonade B."/>
            <person name="Legrand L."/>
            <person name="Gill N."/>
            <person name="Kane N.C."/>
            <person name="Bowers J.E."/>
            <person name="Hubner S."/>
            <person name="Bellec A."/>
            <person name="Berard A."/>
            <person name="Berges H."/>
            <person name="Blanchet N."/>
            <person name="Boniface M.C."/>
            <person name="Brunel D."/>
            <person name="Catrice O."/>
            <person name="Chaidir N."/>
            <person name="Claudel C."/>
            <person name="Donnadieu C."/>
            <person name="Faraut T."/>
            <person name="Fievet G."/>
            <person name="Helmstetter N."/>
            <person name="King M."/>
            <person name="Knapp S.J."/>
            <person name="Lai Z."/>
            <person name="Le Paslier M.C."/>
            <person name="Lippi Y."/>
            <person name="Lorenzon L."/>
            <person name="Mandel J.R."/>
            <person name="Marage G."/>
            <person name="Marchand G."/>
            <person name="Marquand E."/>
            <person name="Bret-Mestries E."/>
            <person name="Morien E."/>
            <person name="Nambeesan S."/>
            <person name="Nguyen T."/>
            <person name="Pegot-Espagnet P."/>
            <person name="Pouilly N."/>
            <person name="Raftis F."/>
            <person name="Sallet E."/>
            <person name="Schiex T."/>
            <person name="Thomas J."/>
            <person name="Vandecasteele C."/>
            <person name="Vares D."/>
            <person name="Vear F."/>
            <person name="Vautrin S."/>
            <person name="Crespi M."/>
            <person name="Mangin B."/>
            <person name="Burke J.M."/>
            <person name="Salse J."/>
            <person name="Munos S."/>
            <person name="Vincourt P."/>
            <person name="Rieseberg L.H."/>
            <person name="Langlade N.B."/>
        </authorList>
    </citation>
    <scope>NUCLEOTIDE SEQUENCE [LARGE SCALE GENOMIC DNA]</scope>
    <source>
        <strain evidence="13">cv. SF193</strain>
        <tissue evidence="11">Leaves</tissue>
    </source>
</reference>
<comment type="subcellular location">
    <subcellularLocation>
        <location evidence="1 8">Cell membrane</location>
        <topology evidence="1 8">Multi-pass membrane protein</topology>
    </subcellularLocation>
</comment>
<dbReference type="OrthoDB" id="828022at2759"/>
<keyword evidence="13" id="KW-1185">Reference proteome</keyword>
<protein>
    <recommendedName>
        <fullName evidence="8">CASP-like protein</fullName>
    </recommendedName>
</protein>
<evidence type="ECO:0000313" key="13">
    <source>
        <dbReference type="Proteomes" id="UP000215914"/>
    </source>
</evidence>
<evidence type="ECO:0000256" key="3">
    <source>
        <dbReference type="ARBA" id="ARBA00011489"/>
    </source>
</evidence>
<reference evidence="11" key="3">
    <citation type="submission" date="2020-06" db="EMBL/GenBank/DDBJ databases">
        <title>Helianthus annuus Genome sequencing and assembly Release 2.</title>
        <authorList>
            <person name="Gouzy J."/>
            <person name="Langlade N."/>
            <person name="Munos S."/>
        </authorList>
    </citation>
    <scope>NUCLEOTIDE SEQUENCE</scope>
    <source>
        <tissue evidence="11">Leaves</tissue>
    </source>
</reference>
<evidence type="ECO:0000256" key="9">
    <source>
        <dbReference type="SAM" id="MobiDB-lite"/>
    </source>
</evidence>
<dbReference type="InterPro" id="IPR006702">
    <property type="entry name" value="CASP_dom"/>
</dbReference>
<dbReference type="AlphaFoldDB" id="A0A251TV03"/>
<keyword evidence="5 8" id="KW-0812">Transmembrane</keyword>
<evidence type="ECO:0000259" key="10">
    <source>
        <dbReference type="Pfam" id="PF04535"/>
    </source>
</evidence>
<dbReference type="InterPro" id="IPR045009">
    <property type="entry name" value="CASPL-5"/>
</dbReference>
<dbReference type="OMA" id="CWFTALP"/>
<feature type="transmembrane region" description="Helical" evidence="8">
    <location>
        <begin position="120"/>
        <end position="147"/>
    </location>
</feature>
<evidence type="ECO:0000313" key="12">
    <source>
        <dbReference type="EMBL" id="OTG14402.1"/>
    </source>
</evidence>
<dbReference type="Gramene" id="mRNA:HanXRQr2_Chr09g0379781">
    <property type="protein sequence ID" value="mRNA:HanXRQr2_Chr09g0379781"/>
    <property type="gene ID" value="HanXRQr2_Chr09g0379781"/>
</dbReference>
<proteinExistence type="inferred from homology"/>
<sequence>MSSRSHPAVHPLDVEIPQLTEPAAAAGAENDGRPDDRVRMKDIQGMPGTPTNLALRLFQFAFAAVSVSVMAATSDFPSVTAFRYLVAALSLQCLWSLSLAIVDIYALLVKRSLRNPRIVAVFTIGDGITSTLTFAAACASAGITVLIGNDFNNCSQNHCTRFETSTAMAFVSWFAVSPSFFLNFWYLASG</sequence>
<evidence type="ECO:0000256" key="2">
    <source>
        <dbReference type="ARBA" id="ARBA00007651"/>
    </source>
</evidence>
<feature type="transmembrane region" description="Helical" evidence="8">
    <location>
        <begin position="84"/>
        <end position="108"/>
    </location>
</feature>
<evidence type="ECO:0000256" key="7">
    <source>
        <dbReference type="ARBA" id="ARBA00023136"/>
    </source>
</evidence>
<organism evidence="12 13">
    <name type="scientific">Helianthus annuus</name>
    <name type="common">Common sunflower</name>
    <dbReference type="NCBI Taxonomy" id="4232"/>
    <lineage>
        <taxon>Eukaryota</taxon>
        <taxon>Viridiplantae</taxon>
        <taxon>Streptophyta</taxon>
        <taxon>Embryophyta</taxon>
        <taxon>Tracheophyta</taxon>
        <taxon>Spermatophyta</taxon>
        <taxon>Magnoliopsida</taxon>
        <taxon>eudicotyledons</taxon>
        <taxon>Gunneridae</taxon>
        <taxon>Pentapetalae</taxon>
        <taxon>asterids</taxon>
        <taxon>campanulids</taxon>
        <taxon>Asterales</taxon>
        <taxon>Asteraceae</taxon>
        <taxon>Asteroideae</taxon>
        <taxon>Heliantheae alliance</taxon>
        <taxon>Heliantheae</taxon>
        <taxon>Helianthus</taxon>
    </lineage>
</organism>
<reference evidence="12" key="2">
    <citation type="submission" date="2017-02" db="EMBL/GenBank/DDBJ databases">
        <title>Sunflower complete genome.</title>
        <authorList>
            <person name="Langlade N."/>
            <person name="Munos S."/>
        </authorList>
    </citation>
    <scope>NUCLEOTIDE SEQUENCE [LARGE SCALE GENOMIC DNA]</scope>
    <source>
        <tissue evidence="12">Leaves</tissue>
    </source>
</reference>
<evidence type="ECO:0000256" key="5">
    <source>
        <dbReference type="ARBA" id="ARBA00022692"/>
    </source>
</evidence>
<accession>A0A251TV03</accession>
<dbReference type="STRING" id="4232.A0A251TV03"/>
<dbReference type="PANTHER" id="PTHR32021">
    <property type="entry name" value="CASP-LIKE PROTEIN 5B3"/>
    <property type="match status" value="1"/>
</dbReference>
<dbReference type="EMBL" id="MNCJ02000324">
    <property type="protein sequence ID" value="KAF5790156.1"/>
    <property type="molecule type" value="Genomic_DNA"/>
</dbReference>
<name>A0A251TV03_HELAN</name>
<evidence type="ECO:0000256" key="1">
    <source>
        <dbReference type="ARBA" id="ARBA00004651"/>
    </source>
</evidence>
<comment type="subunit">
    <text evidence="3 8">Homodimer and heterodimers.</text>
</comment>
<feature type="transmembrane region" description="Helical" evidence="8">
    <location>
        <begin position="53"/>
        <end position="72"/>
    </location>
</feature>
<keyword evidence="4 8" id="KW-1003">Cell membrane</keyword>
<gene>
    <name evidence="12" type="primary">CSPLK</name>
    <name evidence="12" type="ORF">HannXRQ_Chr09g0248971</name>
    <name evidence="11" type="ORF">HanXRQr2_Chr09g0379781</name>
</gene>
<feature type="compositionally biased region" description="Basic and acidic residues" evidence="9">
    <location>
        <begin position="30"/>
        <end position="42"/>
    </location>
</feature>
<dbReference type="EMBL" id="CM007898">
    <property type="protein sequence ID" value="OTG14402.1"/>
    <property type="molecule type" value="Genomic_DNA"/>
</dbReference>
<evidence type="ECO:0000256" key="4">
    <source>
        <dbReference type="ARBA" id="ARBA00022475"/>
    </source>
</evidence>
<dbReference type="GO" id="GO:0016020">
    <property type="term" value="C:membrane"/>
    <property type="evidence" value="ECO:0000318"/>
    <property type="project" value="GO_Central"/>
</dbReference>
<keyword evidence="6 8" id="KW-1133">Transmembrane helix</keyword>
<evidence type="ECO:0000256" key="6">
    <source>
        <dbReference type="ARBA" id="ARBA00022989"/>
    </source>
</evidence>
<dbReference type="Pfam" id="PF04535">
    <property type="entry name" value="CASP_dom"/>
    <property type="match status" value="1"/>
</dbReference>
<feature type="domain" description="Casparian strip membrane protein" evidence="10">
    <location>
        <begin position="47"/>
        <end position="175"/>
    </location>
</feature>
<dbReference type="PANTHER" id="PTHR32021:SF53">
    <property type="entry name" value="CASP-LIKE PROTEIN"/>
    <property type="match status" value="1"/>
</dbReference>
<keyword evidence="7 8" id="KW-0472">Membrane</keyword>
<evidence type="ECO:0000256" key="8">
    <source>
        <dbReference type="RuleBase" id="RU361233"/>
    </source>
</evidence>